<evidence type="ECO:0000313" key="4">
    <source>
        <dbReference type="EMBL" id="NVN40692.1"/>
    </source>
</evidence>
<keyword evidence="2" id="KW-0812">Transmembrane</keyword>
<dbReference type="EMBL" id="JABXXR010000058">
    <property type="protein sequence ID" value="NVN40692.1"/>
    <property type="molecule type" value="Genomic_DNA"/>
</dbReference>
<keyword evidence="2" id="KW-1133">Transmembrane helix</keyword>
<feature type="transmembrane region" description="Helical" evidence="2">
    <location>
        <begin position="6"/>
        <end position="27"/>
    </location>
</feature>
<evidence type="ECO:0000313" key="5">
    <source>
        <dbReference type="Proteomes" id="UP000585665"/>
    </source>
</evidence>
<evidence type="ECO:0000256" key="1">
    <source>
        <dbReference type="SAM" id="MobiDB-lite"/>
    </source>
</evidence>
<comment type="caution">
    <text evidence="4">The sequence shown here is derived from an EMBL/GenBank/DDBJ whole genome shotgun (WGS) entry which is preliminary data.</text>
</comment>
<name>A0A850PFL1_9PROT</name>
<protein>
    <recommendedName>
        <fullName evidence="3">DUF6468 domain-containing protein</fullName>
    </recommendedName>
</protein>
<keyword evidence="5" id="KW-1185">Reference proteome</keyword>
<sequence>MDEFQVGLEIFLSVLLTVSITYSMYLGRSLATLRRDRAALADLIASLQDSSRQAEEGIEQLHRSGDSVGRQLGKLIDQARLLRSELATMTEKGEAVSDRLDRALRAGKYLADAVENGKEQASPAAYEWQPPPSSGKPRSLAERDLLRALKMK</sequence>
<dbReference type="RefSeq" id="WP_176613648.1">
    <property type="nucleotide sequence ID" value="NZ_JABXXR010000058.1"/>
</dbReference>
<reference evidence="4 5" key="1">
    <citation type="submission" date="2020-06" db="EMBL/GenBank/DDBJ databases">
        <title>Description of novel acetic acid bacteria.</title>
        <authorList>
            <person name="Sombolestani A."/>
        </authorList>
    </citation>
    <scope>NUCLEOTIDE SEQUENCE [LARGE SCALE GENOMIC DNA]</scope>
    <source>
        <strain evidence="4 5">LMG 27010</strain>
    </source>
</reference>
<feature type="region of interest" description="Disordered" evidence="1">
    <location>
        <begin position="120"/>
        <end position="140"/>
    </location>
</feature>
<dbReference type="Pfam" id="PF20072">
    <property type="entry name" value="DUF6468"/>
    <property type="match status" value="1"/>
</dbReference>
<accession>A0A850PFL1</accession>
<gene>
    <name evidence="4" type="ORF">HUK82_08965</name>
</gene>
<feature type="domain" description="DUF6468" evidence="3">
    <location>
        <begin position="33"/>
        <end position="106"/>
    </location>
</feature>
<keyword evidence="2" id="KW-0472">Membrane</keyword>
<evidence type="ECO:0000256" key="2">
    <source>
        <dbReference type="SAM" id="Phobius"/>
    </source>
</evidence>
<dbReference type="Proteomes" id="UP000585665">
    <property type="component" value="Unassembled WGS sequence"/>
</dbReference>
<evidence type="ECO:0000259" key="3">
    <source>
        <dbReference type="Pfam" id="PF20072"/>
    </source>
</evidence>
<dbReference type="AlphaFoldDB" id="A0A850PFL1"/>
<proteinExistence type="predicted"/>
<dbReference type="InterPro" id="IPR045531">
    <property type="entry name" value="DUF6468"/>
</dbReference>
<organism evidence="4 5">
    <name type="scientific">Ameyamaea chiangmaiensis</name>
    <dbReference type="NCBI Taxonomy" id="442969"/>
    <lineage>
        <taxon>Bacteria</taxon>
        <taxon>Pseudomonadati</taxon>
        <taxon>Pseudomonadota</taxon>
        <taxon>Alphaproteobacteria</taxon>
        <taxon>Acetobacterales</taxon>
        <taxon>Acetobacteraceae</taxon>
        <taxon>Ameyamaea</taxon>
    </lineage>
</organism>